<protein>
    <recommendedName>
        <fullName evidence="4 10">Mediator of RNA polymerase II transcription subunit 7</fullName>
    </recommendedName>
</protein>
<keyword evidence="6 10" id="KW-0010">Activator</keyword>
<dbReference type="InterPro" id="IPR044888">
    <property type="entry name" value="Mediatior_Med7_sf"/>
</dbReference>
<reference evidence="12" key="1">
    <citation type="submission" date="2019-04" db="EMBL/GenBank/DDBJ databases">
        <title>Sequencing of skin fungus with MAO and IRED activity.</title>
        <authorList>
            <person name="Marsaioli A.J."/>
            <person name="Bonatto J.M.C."/>
            <person name="Reis Junior O."/>
        </authorList>
    </citation>
    <scope>NUCLEOTIDE SEQUENCE</scope>
    <source>
        <strain evidence="12">28M1</strain>
    </source>
</reference>
<dbReference type="PANTHER" id="PTHR21428">
    <property type="entry name" value="MEDIATOR OF RNA POLYMERASE II TRANSCRIPTION SUBUNIT 7"/>
    <property type="match status" value="1"/>
</dbReference>
<evidence type="ECO:0000313" key="12">
    <source>
        <dbReference type="EMBL" id="KAF3042729.1"/>
    </source>
</evidence>
<evidence type="ECO:0000256" key="8">
    <source>
        <dbReference type="ARBA" id="ARBA00023242"/>
    </source>
</evidence>
<keyword evidence="8 10" id="KW-0539">Nucleus</keyword>
<evidence type="ECO:0000256" key="6">
    <source>
        <dbReference type="ARBA" id="ARBA00023159"/>
    </source>
</evidence>
<dbReference type="Gene3D" id="6.10.140.200">
    <property type="match status" value="1"/>
</dbReference>
<evidence type="ECO:0000256" key="1">
    <source>
        <dbReference type="ARBA" id="ARBA00004123"/>
    </source>
</evidence>
<proteinExistence type="inferred from homology"/>
<evidence type="ECO:0000256" key="5">
    <source>
        <dbReference type="ARBA" id="ARBA00023015"/>
    </source>
</evidence>
<comment type="caution">
    <text evidence="12">The sequence shown here is derived from an EMBL/GenBank/DDBJ whole genome shotgun (WGS) entry which is preliminary data.</text>
</comment>
<evidence type="ECO:0000256" key="9">
    <source>
        <dbReference type="ARBA" id="ARBA00025687"/>
    </source>
</evidence>
<name>A0A9P5C3U4_9PLEO</name>
<keyword evidence="5 10" id="KW-0805">Transcription regulation</keyword>
<evidence type="ECO:0000256" key="11">
    <source>
        <dbReference type="SAM" id="MobiDB-lite"/>
    </source>
</evidence>
<evidence type="ECO:0000256" key="10">
    <source>
        <dbReference type="RuleBase" id="RU364060"/>
    </source>
</evidence>
<dbReference type="Pfam" id="PF05983">
    <property type="entry name" value="Med7"/>
    <property type="match status" value="1"/>
</dbReference>
<dbReference type="GO" id="GO:0070847">
    <property type="term" value="C:core mediator complex"/>
    <property type="evidence" value="ECO:0007669"/>
    <property type="project" value="TreeGrafter"/>
</dbReference>
<dbReference type="InterPro" id="IPR037212">
    <property type="entry name" value="Med7/Med21-like"/>
</dbReference>
<dbReference type="GO" id="GO:0006357">
    <property type="term" value="P:regulation of transcription by RNA polymerase II"/>
    <property type="evidence" value="ECO:0007669"/>
    <property type="project" value="InterPro"/>
</dbReference>
<evidence type="ECO:0000313" key="13">
    <source>
        <dbReference type="Proteomes" id="UP000758155"/>
    </source>
</evidence>
<dbReference type="Gene3D" id="6.10.140.1520">
    <property type="match status" value="1"/>
</dbReference>
<organism evidence="12 13">
    <name type="scientific">Didymella heteroderae</name>
    <dbReference type="NCBI Taxonomy" id="1769908"/>
    <lineage>
        <taxon>Eukaryota</taxon>
        <taxon>Fungi</taxon>
        <taxon>Dikarya</taxon>
        <taxon>Ascomycota</taxon>
        <taxon>Pezizomycotina</taxon>
        <taxon>Dothideomycetes</taxon>
        <taxon>Pleosporomycetidae</taxon>
        <taxon>Pleosporales</taxon>
        <taxon>Pleosporineae</taxon>
        <taxon>Didymellaceae</taxon>
        <taxon>Didymella</taxon>
    </lineage>
</organism>
<dbReference type="OrthoDB" id="10253553at2759"/>
<dbReference type="SUPFAM" id="SSF140718">
    <property type="entry name" value="Mediator hinge subcomplex-like"/>
    <property type="match status" value="1"/>
</dbReference>
<evidence type="ECO:0000256" key="7">
    <source>
        <dbReference type="ARBA" id="ARBA00023163"/>
    </source>
</evidence>
<keyword evidence="13" id="KW-1185">Reference proteome</keyword>
<dbReference type="GO" id="GO:0003712">
    <property type="term" value="F:transcription coregulator activity"/>
    <property type="evidence" value="ECO:0007669"/>
    <property type="project" value="InterPro"/>
</dbReference>
<dbReference type="Proteomes" id="UP000758155">
    <property type="component" value="Unassembled WGS sequence"/>
</dbReference>
<evidence type="ECO:0000256" key="3">
    <source>
        <dbReference type="ARBA" id="ARBA00011837"/>
    </source>
</evidence>
<comment type="function">
    <text evidence="9">Component of the Mediator complex, a coactivator involved in the regulated transcription of nearly all RNA polymerase II-dependent genes. Mediator functions as a bridge to convey information from gene-specific regulatory proteins to the basal RNA polymerase II transcription machinery. Mediator is recruited to promoters by direct interactions with regulatory proteins and serves as a scaffold for the assembly of a functional preinitiation complex with RNA polymerase II and the general transcription factors.</text>
</comment>
<evidence type="ECO:0000256" key="4">
    <source>
        <dbReference type="ARBA" id="ARBA00020631"/>
    </source>
</evidence>
<accession>A0A9P5C3U4</accession>
<dbReference type="GO" id="GO:0016592">
    <property type="term" value="C:mediator complex"/>
    <property type="evidence" value="ECO:0007669"/>
    <property type="project" value="InterPro"/>
</dbReference>
<dbReference type="PANTHER" id="PTHR21428:SF11">
    <property type="entry name" value="MEDIATOR OF RNA POLYMERASE II TRANSCRIPTION SUBUNIT 7"/>
    <property type="match status" value="1"/>
</dbReference>
<evidence type="ECO:0000256" key="2">
    <source>
        <dbReference type="ARBA" id="ARBA00009994"/>
    </source>
</evidence>
<gene>
    <name evidence="12" type="primary">MED7</name>
    <name evidence="12" type="ORF">E8E12_009408</name>
</gene>
<comment type="similarity">
    <text evidence="2 10">Belongs to the Mediator complex subunit 7 family.</text>
</comment>
<comment type="subcellular location">
    <subcellularLocation>
        <location evidence="1 10">Nucleus</location>
    </subcellularLocation>
</comment>
<keyword evidence="7 10" id="KW-0804">Transcription</keyword>
<sequence>MADEEEPIPLQPFPDPPPFFKHFTTENLKRLQDLENAASHGAPAANNDASTGSKLSSEQILALPTELRYLIPPQPPADEEPFHVFGETTKSSGTNKFSQDMSYIAEKLGAPPDFVLPDWNYTQLYPSSSVSTSDPRSATANIDRQAYLNRFNRSLIIEYIKLLGIIAVSPTDPGKNEVLKHILNLVCNMHGLINEYRPHQARETLIRIMEEQVARKKREIEGVKGMREKVRGVLDGFGKAVEADVGTQEDGKGSEPVSKGAQGDKRKDVQKEMWDALDEVLGH</sequence>
<feature type="region of interest" description="Disordered" evidence="11">
    <location>
        <begin position="244"/>
        <end position="269"/>
    </location>
</feature>
<comment type="subunit">
    <text evidence="3 10">Component of the Mediator complex.</text>
</comment>
<dbReference type="AlphaFoldDB" id="A0A9P5C3U4"/>
<dbReference type="InterPro" id="IPR009244">
    <property type="entry name" value="Mediatior_Med7"/>
</dbReference>
<dbReference type="EMBL" id="SWKV01000015">
    <property type="protein sequence ID" value="KAF3042729.1"/>
    <property type="molecule type" value="Genomic_DNA"/>
</dbReference>